<keyword evidence="2" id="KW-1185">Reference proteome</keyword>
<accession>A0ABW1UQU0</accession>
<dbReference type="RefSeq" id="WP_125597531.1">
    <property type="nucleotide sequence ID" value="NZ_JBHSSM010000017.1"/>
</dbReference>
<name>A0ABW1UQU0_9LACO</name>
<dbReference type="Proteomes" id="UP001596310">
    <property type="component" value="Unassembled WGS sequence"/>
</dbReference>
<comment type="caution">
    <text evidence="1">The sequence shown here is derived from an EMBL/GenBank/DDBJ whole genome shotgun (WGS) entry which is preliminary data.</text>
</comment>
<evidence type="ECO:0000313" key="1">
    <source>
        <dbReference type="EMBL" id="MFC6315346.1"/>
    </source>
</evidence>
<evidence type="ECO:0000313" key="2">
    <source>
        <dbReference type="Proteomes" id="UP001596310"/>
    </source>
</evidence>
<dbReference type="EMBL" id="JBHSSM010000017">
    <property type="protein sequence ID" value="MFC6315346.1"/>
    <property type="molecule type" value="Genomic_DNA"/>
</dbReference>
<protein>
    <submittedName>
        <fullName evidence="1">Uncharacterized protein</fullName>
    </submittedName>
</protein>
<reference evidence="2" key="1">
    <citation type="journal article" date="2019" name="Int. J. Syst. Evol. Microbiol.">
        <title>The Global Catalogue of Microorganisms (GCM) 10K type strain sequencing project: providing services to taxonomists for standard genome sequencing and annotation.</title>
        <authorList>
            <consortium name="The Broad Institute Genomics Platform"/>
            <consortium name="The Broad Institute Genome Sequencing Center for Infectious Disease"/>
            <person name="Wu L."/>
            <person name="Ma J."/>
        </authorList>
    </citation>
    <scope>NUCLEOTIDE SEQUENCE [LARGE SCALE GENOMIC DNA]</scope>
    <source>
        <strain evidence="2">CCM 8897</strain>
    </source>
</reference>
<proteinExistence type="predicted"/>
<sequence>MKKKTKWILLSVGLLLLIGVLVVPALTRKPQTEAVYLRDLTFSRSEQAETIDEAFIHQKIGVVTEKVPRSQKLKTNGTSNFISQGTKIYLYAPKEATDQNSSFYGAVYKDKNEKYQLLICQSTEENARRFFSLYQDYLTVSYHDFLASLKKGNGIIEKQ</sequence>
<organism evidence="1 2">
    <name type="scientific">Lapidilactobacillus achengensis</name>
    <dbReference type="NCBI Taxonomy" id="2486000"/>
    <lineage>
        <taxon>Bacteria</taxon>
        <taxon>Bacillati</taxon>
        <taxon>Bacillota</taxon>
        <taxon>Bacilli</taxon>
        <taxon>Lactobacillales</taxon>
        <taxon>Lactobacillaceae</taxon>
        <taxon>Lapidilactobacillus</taxon>
    </lineage>
</organism>
<gene>
    <name evidence="1" type="ORF">ACFQHW_07210</name>
</gene>